<dbReference type="EC" id="3.1.-.-" evidence="19"/>
<comment type="catalytic activity">
    <reaction evidence="18 19">
        <text>ATP + H2O = ADP + phosphate + H(+)</text>
        <dbReference type="Rhea" id="RHEA:13065"/>
        <dbReference type="ChEBI" id="CHEBI:15377"/>
        <dbReference type="ChEBI" id="CHEBI:15378"/>
        <dbReference type="ChEBI" id="CHEBI:30616"/>
        <dbReference type="ChEBI" id="CHEBI:43474"/>
        <dbReference type="ChEBI" id="CHEBI:456216"/>
        <dbReference type="EC" id="3.6.4.12"/>
    </reaction>
</comment>
<evidence type="ECO:0000313" key="22">
    <source>
        <dbReference type="EMBL" id="KAF0310493.1"/>
    </source>
</evidence>
<dbReference type="EMBL" id="VIIS01000308">
    <property type="protein sequence ID" value="KAF0310493.1"/>
    <property type="molecule type" value="Genomic_DNA"/>
</dbReference>
<evidence type="ECO:0000256" key="5">
    <source>
        <dbReference type="ARBA" id="ARBA00022722"/>
    </source>
</evidence>
<keyword evidence="3 19" id="KW-0004">4Fe-4S</keyword>
<evidence type="ECO:0000256" key="4">
    <source>
        <dbReference type="ARBA" id="ARBA00022705"/>
    </source>
</evidence>
<evidence type="ECO:0000256" key="6">
    <source>
        <dbReference type="ARBA" id="ARBA00022723"/>
    </source>
</evidence>
<evidence type="ECO:0000256" key="12">
    <source>
        <dbReference type="ARBA" id="ARBA00023004"/>
    </source>
</evidence>
<dbReference type="InterPro" id="IPR041679">
    <property type="entry name" value="DNA2/NAM7-like_C"/>
</dbReference>
<keyword evidence="4 19" id="KW-0235">DNA replication</keyword>
<keyword evidence="9 19" id="KW-0378">Hydrolase</keyword>
<keyword evidence="14 19" id="KW-0238">DNA-binding</keyword>
<dbReference type="GO" id="GO:0005694">
    <property type="term" value="C:chromosome"/>
    <property type="evidence" value="ECO:0007669"/>
    <property type="project" value="UniProtKB-SubCell"/>
</dbReference>
<evidence type="ECO:0000259" key="21">
    <source>
        <dbReference type="Pfam" id="PF13087"/>
    </source>
</evidence>
<keyword evidence="8 19" id="KW-0227">DNA damage</keyword>
<keyword evidence="11 19" id="KW-0067">ATP-binding</keyword>
<dbReference type="Proteomes" id="UP000440578">
    <property type="component" value="Unassembled WGS sequence"/>
</dbReference>
<dbReference type="FunFam" id="3.40.50.300:FF:000721">
    <property type="entry name" value="DNA replication ATP-dependent helicase/nuclease DNA2"/>
    <property type="match status" value="1"/>
</dbReference>
<reference evidence="22 23" key="1">
    <citation type="submission" date="2019-07" db="EMBL/GenBank/DDBJ databases">
        <title>Draft genome assembly of a fouling barnacle, Amphibalanus amphitrite (Darwin, 1854): The first reference genome for Thecostraca.</title>
        <authorList>
            <person name="Kim W."/>
        </authorList>
    </citation>
    <scope>NUCLEOTIDE SEQUENCE [LARGE SCALE GENOMIC DNA]</scope>
    <source>
        <strain evidence="22">SNU_AA5</strain>
        <tissue evidence="22">Soma without cirri and trophi</tissue>
    </source>
</reference>
<dbReference type="InterPro" id="IPR026851">
    <property type="entry name" value="Dna2/JHS1_DEXXQ-box"/>
</dbReference>
<evidence type="ECO:0000256" key="8">
    <source>
        <dbReference type="ARBA" id="ARBA00022763"/>
    </source>
</evidence>
<keyword evidence="5 19" id="KW-0540">Nuclease</keyword>
<feature type="domain" description="DNA2/NAM7 helicase-like C-terminal" evidence="21">
    <location>
        <begin position="166"/>
        <end position="361"/>
    </location>
</feature>
<name>A0A6A4WX85_AMPAM</name>
<dbReference type="GO" id="GO:0005524">
    <property type="term" value="F:ATP binding"/>
    <property type="evidence" value="ECO:0007669"/>
    <property type="project" value="UniProtKB-UniRule"/>
</dbReference>
<dbReference type="EC" id="3.6.4.12" evidence="19"/>
<dbReference type="AlphaFoldDB" id="A0A6A4WX85"/>
<evidence type="ECO:0000256" key="16">
    <source>
        <dbReference type="ARBA" id="ARBA00023242"/>
    </source>
</evidence>
<evidence type="ECO:0000256" key="19">
    <source>
        <dbReference type="RuleBase" id="RU367041"/>
    </source>
</evidence>
<dbReference type="Pfam" id="PF13086">
    <property type="entry name" value="AAA_11"/>
    <property type="match status" value="2"/>
</dbReference>
<keyword evidence="6 19" id="KW-0479">Metal-binding</keyword>
<evidence type="ECO:0000256" key="13">
    <source>
        <dbReference type="ARBA" id="ARBA00023014"/>
    </source>
</evidence>
<sequence>MMAEDYLLIQGMPGTGKTSTIVALVRLLVTMGRSVLLASYTHSAVDTVLLKLKEHFTDFVRLGRAGRVHAELQKFGAEIQTQSLTTPEEMEKFYDSKPVVATTCLGTNHPVFQRRKFDICIIDEASQIVQPAAIAPALLAGRFVLVGDPEQLPPVIQSPAARRRGMDECLFSRLAADGNTVQLTLQYRMNRALTAAANHLTYDGRLSCGSETVDAATVRTLENRRSLLMLDTSDLDWRHSSDAHGAVSNAAEATLVAHIAAEMVERGLPAADLGVIAPYRGQVKLLRAALPAAVEVNTVDQYQGRDKSVILYSCTRTAARRTDSTGDRADGMETTDILSDHRRLTVAVTRAKHKLVLVGRRDALTTVSAVRPTVRTPGRRAGAPD</sequence>
<dbReference type="PANTHER" id="PTHR10887:SF433">
    <property type="entry name" value="DNA REPLICATION ATP-DEPENDENT HELICASE_NUCLEASE DNA2"/>
    <property type="match status" value="1"/>
</dbReference>
<evidence type="ECO:0000256" key="14">
    <source>
        <dbReference type="ARBA" id="ARBA00023125"/>
    </source>
</evidence>
<dbReference type="SUPFAM" id="SSF52540">
    <property type="entry name" value="P-loop containing nucleoside triphosphate hydrolases"/>
    <property type="match status" value="1"/>
</dbReference>
<keyword evidence="17 19" id="KW-0511">Multifunctional enzyme</keyword>
<dbReference type="PANTHER" id="PTHR10887">
    <property type="entry name" value="DNA2/NAM7 HELICASE FAMILY"/>
    <property type="match status" value="1"/>
</dbReference>
<evidence type="ECO:0000256" key="10">
    <source>
        <dbReference type="ARBA" id="ARBA00022806"/>
    </source>
</evidence>
<keyword evidence="19" id="KW-0158">Chromosome</keyword>
<evidence type="ECO:0000256" key="1">
    <source>
        <dbReference type="ARBA" id="ARBA00001966"/>
    </source>
</evidence>
<gene>
    <name evidence="22" type="primary">dna2</name>
    <name evidence="22" type="ORF">FJT64_018527</name>
</gene>
<dbReference type="CDD" id="cd18041">
    <property type="entry name" value="DEXXQc_DNA2"/>
    <property type="match status" value="1"/>
</dbReference>
<feature type="domain" description="DNA2/NAM7 helicase helicase" evidence="20">
    <location>
        <begin position="89"/>
        <end position="158"/>
    </location>
</feature>
<evidence type="ECO:0000256" key="15">
    <source>
        <dbReference type="ARBA" id="ARBA00023204"/>
    </source>
</evidence>
<comment type="caution">
    <text evidence="22">The sequence shown here is derived from an EMBL/GenBank/DDBJ whole genome shotgun (WGS) entry which is preliminary data.</text>
</comment>
<evidence type="ECO:0000256" key="9">
    <source>
        <dbReference type="ARBA" id="ARBA00022801"/>
    </source>
</evidence>
<dbReference type="GO" id="GO:0005737">
    <property type="term" value="C:cytoplasm"/>
    <property type="evidence" value="ECO:0007669"/>
    <property type="project" value="TreeGrafter"/>
</dbReference>
<keyword evidence="23" id="KW-1185">Reference proteome</keyword>
<proteinExistence type="inferred from homology"/>
<keyword evidence="13 19" id="KW-0411">Iron-sulfur</keyword>
<dbReference type="GO" id="GO:0006281">
    <property type="term" value="P:DNA repair"/>
    <property type="evidence" value="ECO:0007669"/>
    <property type="project" value="UniProtKB-KW"/>
</dbReference>
<keyword evidence="12 19" id="KW-0408">Iron</keyword>
<comment type="cofactor">
    <cofactor evidence="1">
        <name>[4Fe-4S] cluster</name>
        <dbReference type="ChEBI" id="CHEBI:49883"/>
    </cofactor>
</comment>
<protein>
    <recommendedName>
        <fullName evidence="19">DNA replication ATP-dependent helicase/nuclease</fullName>
        <ecNumber evidence="19">3.1.-.-</ecNumber>
        <ecNumber evidence="19">3.6.4.12</ecNumber>
    </recommendedName>
</protein>
<dbReference type="GO" id="GO:0017108">
    <property type="term" value="F:5'-flap endonuclease activity"/>
    <property type="evidence" value="ECO:0007669"/>
    <property type="project" value="UniProtKB-UniRule"/>
</dbReference>
<dbReference type="GO" id="GO:0046872">
    <property type="term" value="F:metal ion binding"/>
    <property type="evidence" value="ECO:0007669"/>
    <property type="project" value="UniProtKB-UniRule"/>
</dbReference>
<comment type="subcellular location">
    <subcellularLocation>
        <location evidence="19">Nucleus</location>
    </subcellularLocation>
    <subcellularLocation>
        <location evidence="19">Chromosome</location>
    </subcellularLocation>
</comment>
<feature type="domain" description="DNA2/NAM7 helicase helicase" evidence="20">
    <location>
        <begin position="5"/>
        <end position="82"/>
    </location>
</feature>
<organism evidence="22 23">
    <name type="scientific">Amphibalanus amphitrite</name>
    <name type="common">Striped barnacle</name>
    <name type="synonym">Balanus amphitrite</name>
    <dbReference type="NCBI Taxonomy" id="1232801"/>
    <lineage>
        <taxon>Eukaryota</taxon>
        <taxon>Metazoa</taxon>
        <taxon>Ecdysozoa</taxon>
        <taxon>Arthropoda</taxon>
        <taxon>Crustacea</taxon>
        <taxon>Multicrustacea</taxon>
        <taxon>Cirripedia</taxon>
        <taxon>Thoracica</taxon>
        <taxon>Thoracicalcarea</taxon>
        <taxon>Balanomorpha</taxon>
        <taxon>Balanoidea</taxon>
        <taxon>Balanidae</taxon>
        <taxon>Amphibalaninae</taxon>
        <taxon>Amphibalanus</taxon>
    </lineage>
</organism>
<evidence type="ECO:0000256" key="2">
    <source>
        <dbReference type="ARBA" id="ARBA00007913"/>
    </source>
</evidence>
<dbReference type="GO" id="GO:0071932">
    <property type="term" value="P:replication fork reversal"/>
    <property type="evidence" value="ECO:0007669"/>
    <property type="project" value="TreeGrafter"/>
</dbReference>
<evidence type="ECO:0000256" key="7">
    <source>
        <dbReference type="ARBA" id="ARBA00022741"/>
    </source>
</evidence>
<accession>A0A6A4WX85</accession>
<dbReference type="Pfam" id="PF13087">
    <property type="entry name" value="AAA_12"/>
    <property type="match status" value="1"/>
</dbReference>
<evidence type="ECO:0000256" key="3">
    <source>
        <dbReference type="ARBA" id="ARBA00022485"/>
    </source>
</evidence>
<dbReference type="GO" id="GO:0003677">
    <property type="term" value="F:DNA binding"/>
    <property type="evidence" value="ECO:0007669"/>
    <property type="project" value="UniProtKB-UniRule"/>
</dbReference>
<evidence type="ECO:0000256" key="18">
    <source>
        <dbReference type="ARBA" id="ARBA00047995"/>
    </source>
</evidence>
<dbReference type="InterPro" id="IPR027417">
    <property type="entry name" value="P-loop_NTPase"/>
</dbReference>
<dbReference type="GO" id="GO:0051539">
    <property type="term" value="F:4 iron, 4 sulfur cluster binding"/>
    <property type="evidence" value="ECO:0007669"/>
    <property type="project" value="UniProtKB-UniRule"/>
</dbReference>
<dbReference type="InterPro" id="IPR041677">
    <property type="entry name" value="DNA2/NAM7_AAA_11"/>
</dbReference>
<keyword evidence="15 19" id="KW-0234">DNA repair</keyword>
<evidence type="ECO:0000256" key="17">
    <source>
        <dbReference type="ARBA" id="ARBA00023268"/>
    </source>
</evidence>
<dbReference type="InterPro" id="IPR045055">
    <property type="entry name" value="DNA2/NAM7-like"/>
</dbReference>
<dbReference type="CDD" id="cd18808">
    <property type="entry name" value="SF1_C_Upf1"/>
    <property type="match status" value="1"/>
</dbReference>
<dbReference type="GO" id="GO:0005634">
    <property type="term" value="C:nucleus"/>
    <property type="evidence" value="ECO:0007669"/>
    <property type="project" value="UniProtKB-SubCell"/>
</dbReference>
<keyword evidence="10 19" id="KW-0347">Helicase</keyword>
<dbReference type="GO" id="GO:0033567">
    <property type="term" value="P:DNA replication, Okazaki fragment processing"/>
    <property type="evidence" value="ECO:0007669"/>
    <property type="project" value="UniProtKB-UniRule"/>
</dbReference>
<comment type="similarity">
    <text evidence="2 19">Belongs to the DNA2/NAM7 helicase family.</text>
</comment>
<keyword evidence="16 19" id="KW-0539">Nucleus</keyword>
<dbReference type="InterPro" id="IPR047187">
    <property type="entry name" value="SF1_C_Upf1"/>
</dbReference>
<dbReference type="GO" id="GO:0017116">
    <property type="term" value="F:single-stranded DNA helicase activity"/>
    <property type="evidence" value="ECO:0007669"/>
    <property type="project" value="UniProtKB-UniRule"/>
</dbReference>
<evidence type="ECO:0000259" key="20">
    <source>
        <dbReference type="Pfam" id="PF13086"/>
    </source>
</evidence>
<dbReference type="Gene3D" id="3.40.50.300">
    <property type="entry name" value="P-loop containing nucleotide triphosphate hydrolases"/>
    <property type="match status" value="2"/>
</dbReference>
<keyword evidence="7 19" id="KW-0547">Nucleotide-binding</keyword>
<evidence type="ECO:0000256" key="11">
    <source>
        <dbReference type="ARBA" id="ARBA00022840"/>
    </source>
</evidence>
<evidence type="ECO:0000313" key="23">
    <source>
        <dbReference type="Proteomes" id="UP000440578"/>
    </source>
</evidence>
<comment type="function">
    <text evidence="19">Key enzyme involved in DNA replication and DNA repair. Involved in Okazaki fragments processing by cleaving long flaps that escape FEN1: flaps that are longer than 27 nucleotides are coated by replication protein A complex (RPA), leading to recruit DNA2 which cleaves the flap until it is too short to bind RPA and becomes a substrate for FEN1. Also involved in 5'-end resection of DNA during double-strand break (DSB) repair by mediating the cleavage of 5'-ssDNA.</text>
</comment>
<dbReference type="OrthoDB" id="306218at2759"/>